<comment type="caution">
    <text evidence="1">The sequence shown here is derived from an EMBL/GenBank/DDBJ whole genome shotgun (WGS) entry which is preliminary data.</text>
</comment>
<name>A0A8J3MZD8_9CHLR</name>
<evidence type="ECO:0000313" key="2">
    <source>
        <dbReference type="Proteomes" id="UP000597444"/>
    </source>
</evidence>
<keyword evidence="2" id="KW-1185">Reference proteome</keyword>
<dbReference type="AlphaFoldDB" id="A0A8J3MZD8"/>
<evidence type="ECO:0000313" key="1">
    <source>
        <dbReference type="EMBL" id="GHO90100.1"/>
    </source>
</evidence>
<dbReference type="EMBL" id="BNJK01000001">
    <property type="protein sequence ID" value="GHO90100.1"/>
    <property type="molecule type" value="Genomic_DNA"/>
</dbReference>
<proteinExistence type="predicted"/>
<organism evidence="1 2">
    <name type="scientific">Reticulibacter mediterranei</name>
    <dbReference type="NCBI Taxonomy" id="2778369"/>
    <lineage>
        <taxon>Bacteria</taxon>
        <taxon>Bacillati</taxon>
        <taxon>Chloroflexota</taxon>
        <taxon>Ktedonobacteria</taxon>
        <taxon>Ktedonobacterales</taxon>
        <taxon>Reticulibacteraceae</taxon>
        <taxon>Reticulibacter</taxon>
    </lineage>
</organism>
<dbReference type="Proteomes" id="UP000597444">
    <property type="component" value="Unassembled WGS sequence"/>
</dbReference>
<dbReference type="RefSeq" id="WP_220201103.1">
    <property type="nucleotide sequence ID" value="NZ_BNJK01000001.1"/>
</dbReference>
<gene>
    <name evidence="1" type="ORF">KSF_001480</name>
</gene>
<reference evidence="1" key="1">
    <citation type="submission" date="2020-10" db="EMBL/GenBank/DDBJ databases">
        <title>Taxonomic study of unclassified bacteria belonging to the class Ktedonobacteria.</title>
        <authorList>
            <person name="Yabe S."/>
            <person name="Wang C.M."/>
            <person name="Zheng Y."/>
            <person name="Sakai Y."/>
            <person name="Cavaletti L."/>
            <person name="Monciardini P."/>
            <person name="Donadio S."/>
        </authorList>
    </citation>
    <scope>NUCLEOTIDE SEQUENCE</scope>
    <source>
        <strain evidence="1">ID150040</strain>
    </source>
</reference>
<protein>
    <submittedName>
        <fullName evidence="1">Uncharacterized protein</fullName>
    </submittedName>
</protein>
<accession>A0A8J3MZD8</accession>
<sequence>MHLSAVDRLVSTLGPVNALVENLCEHLLPNAVAHASYCAAYDCMDDWGCGVEIGDAHALYCIDYDTGLRIYLHCGC</sequence>